<dbReference type="Gene3D" id="3.30.70.1890">
    <property type="match status" value="1"/>
</dbReference>
<dbReference type="Pfam" id="PF10040">
    <property type="entry name" value="CRISPR_Cas6"/>
    <property type="match status" value="1"/>
</dbReference>
<sequence length="276" mass="32734">MMFEEKKIKFREKLTPIKCKINFITLNEAEVPLRNHTMMLGAIYDMFTQVYRGFSRRYHSFKDVKPWSFSLLKFDQNFDLSEKSGFYKIKRGIEGYFYIKTVDPEIYKLIKRFTSKKILFQLGKLTLNIENANIKVGNLKKIPKYINMVKIRFDTPTYFYRASMNLYESFNAETFLNFQCEKFKRLGIMHLQPEQLYPYVESIYEDTHESWGYLTDIVQRDRVISLKGISGDIIFEINGNRSIKELIWKILYISEYTGIGTRSSMGFGHNSIISVK</sequence>
<feature type="domain" description="CRISPR-associated protein Cas6 C-terminal" evidence="1">
    <location>
        <begin position="151"/>
        <end position="269"/>
    </location>
</feature>
<accession>A0A0F9P1Z1</accession>
<name>A0A0F9P1Z1_9ZZZZ</name>
<protein>
    <recommendedName>
        <fullName evidence="1">CRISPR-associated protein Cas6 C-terminal domain-containing protein</fullName>
    </recommendedName>
</protein>
<dbReference type="AlphaFoldDB" id="A0A0F9P1Z1"/>
<dbReference type="InterPro" id="IPR045747">
    <property type="entry name" value="CRISPR-assoc_prot_Cas6_N_sf"/>
</dbReference>
<proteinExistence type="predicted"/>
<evidence type="ECO:0000259" key="1">
    <source>
        <dbReference type="Pfam" id="PF10040"/>
    </source>
</evidence>
<dbReference type="Gene3D" id="3.30.70.1900">
    <property type="match status" value="1"/>
</dbReference>
<reference evidence="2" key="1">
    <citation type="journal article" date="2015" name="Nature">
        <title>Complex archaea that bridge the gap between prokaryotes and eukaryotes.</title>
        <authorList>
            <person name="Spang A."/>
            <person name="Saw J.H."/>
            <person name="Jorgensen S.L."/>
            <person name="Zaremba-Niedzwiedzka K."/>
            <person name="Martijn J."/>
            <person name="Lind A.E."/>
            <person name="van Eijk R."/>
            <person name="Schleper C."/>
            <person name="Guy L."/>
            <person name="Ettema T.J."/>
        </authorList>
    </citation>
    <scope>NUCLEOTIDE SEQUENCE</scope>
</reference>
<dbReference type="EMBL" id="LAZR01003434">
    <property type="protein sequence ID" value="KKN18372.1"/>
    <property type="molecule type" value="Genomic_DNA"/>
</dbReference>
<organism evidence="2">
    <name type="scientific">marine sediment metagenome</name>
    <dbReference type="NCBI Taxonomy" id="412755"/>
    <lineage>
        <taxon>unclassified sequences</taxon>
        <taxon>metagenomes</taxon>
        <taxon>ecological metagenomes</taxon>
    </lineage>
</organism>
<dbReference type="InterPro" id="IPR019267">
    <property type="entry name" value="CRISPR-assoc_Cas6_C"/>
</dbReference>
<comment type="caution">
    <text evidence="2">The sequence shown here is derived from an EMBL/GenBank/DDBJ whole genome shotgun (WGS) entry which is preliminary data.</text>
</comment>
<gene>
    <name evidence="2" type="ORF">LCGC14_0956480</name>
</gene>
<evidence type="ECO:0000313" key="2">
    <source>
        <dbReference type="EMBL" id="KKN18372.1"/>
    </source>
</evidence>